<keyword evidence="2" id="KW-1185">Reference proteome</keyword>
<proteinExistence type="predicted"/>
<organism evidence="1 2">
    <name type="scientific">Coemansia furcata</name>
    <dbReference type="NCBI Taxonomy" id="417177"/>
    <lineage>
        <taxon>Eukaryota</taxon>
        <taxon>Fungi</taxon>
        <taxon>Fungi incertae sedis</taxon>
        <taxon>Zoopagomycota</taxon>
        <taxon>Kickxellomycotina</taxon>
        <taxon>Kickxellomycetes</taxon>
        <taxon>Kickxellales</taxon>
        <taxon>Kickxellaceae</taxon>
        <taxon>Coemansia</taxon>
    </lineage>
</organism>
<protein>
    <submittedName>
        <fullName evidence="1">SnoRNA-binding rRNA-processing protein</fullName>
    </submittedName>
</protein>
<gene>
    <name evidence="1" type="primary">ENP1</name>
    <name evidence="1" type="ORF">H4S07_006320</name>
</gene>
<reference evidence="1" key="1">
    <citation type="submission" date="2022-07" db="EMBL/GenBank/DDBJ databases">
        <title>Phylogenomic reconstructions and comparative analyses of Kickxellomycotina fungi.</title>
        <authorList>
            <person name="Reynolds N.K."/>
            <person name="Stajich J.E."/>
            <person name="Barry K."/>
            <person name="Grigoriev I.V."/>
            <person name="Crous P."/>
            <person name="Smith M.E."/>
        </authorList>
    </citation>
    <scope>NUCLEOTIDE SEQUENCE</scope>
    <source>
        <strain evidence="1">CBS 102833</strain>
    </source>
</reference>
<sequence>MPKATSKPKSRHDPLHVELTSGAQVKTKGRAKYAEREQTRAKKEGGEGYIDPKTSKRLLKIAREQQEEIGDEDEDEEDVEAQYQDQSSDEDDDIASGRQNYDDDEDDSVDDGEADYSEEEYEEEVLEGDAAAMFEKFMPSAPRERQNLADIIMAKIKEHEAAKASSGGDGDAQANDNDEDGRRPVPRGLDSRIVQVYTKI</sequence>
<name>A0ACC1KVW3_9FUNG</name>
<comment type="caution">
    <text evidence="1">The sequence shown here is derived from an EMBL/GenBank/DDBJ whole genome shotgun (WGS) entry which is preliminary data.</text>
</comment>
<feature type="non-terminal residue" evidence="1">
    <location>
        <position position="200"/>
    </location>
</feature>
<evidence type="ECO:0000313" key="1">
    <source>
        <dbReference type="EMBL" id="KAJ2796065.1"/>
    </source>
</evidence>
<accession>A0ACC1KVW3</accession>
<dbReference type="EMBL" id="JANBUP010003669">
    <property type="protein sequence ID" value="KAJ2796065.1"/>
    <property type="molecule type" value="Genomic_DNA"/>
</dbReference>
<dbReference type="Proteomes" id="UP001140096">
    <property type="component" value="Unassembled WGS sequence"/>
</dbReference>
<evidence type="ECO:0000313" key="2">
    <source>
        <dbReference type="Proteomes" id="UP001140096"/>
    </source>
</evidence>